<reference evidence="2" key="1">
    <citation type="submission" date="2016-10" db="EMBL/GenBank/DDBJ databases">
        <authorList>
            <person name="Varghese N."/>
            <person name="Submissions S."/>
        </authorList>
    </citation>
    <scope>NUCLEOTIDE SEQUENCE [LARGE SCALE GENOMIC DNA]</scope>
    <source>
        <strain evidence="2">CGMCC 4.5579</strain>
    </source>
</reference>
<sequence length="171" mass="18970">MRPKRVIEVSNEEIWTAWRTVRILNGDREGKSIDVFSAELRDAHAAVGHQGVFNGMGVLLKVLLEWAAEDLVLGPDQHDAVSTVLPPLLRRYRRTVPEQLLDLTPMVAGAMAAALLDHDVVEWRDQYGPPGPGELAAYGFVVWMVADFLDGEYRKGITNELLEAVLCEHAG</sequence>
<evidence type="ECO:0000313" key="1">
    <source>
        <dbReference type="EMBL" id="SFP52083.1"/>
    </source>
</evidence>
<evidence type="ECO:0000313" key="2">
    <source>
        <dbReference type="Proteomes" id="UP000198727"/>
    </source>
</evidence>
<name>A0A1I5R0S4_9PSEU</name>
<dbReference type="EMBL" id="FOWW01000002">
    <property type="protein sequence ID" value="SFP52083.1"/>
    <property type="molecule type" value="Genomic_DNA"/>
</dbReference>
<gene>
    <name evidence="1" type="ORF">SAMN05421810_102831</name>
</gene>
<organism evidence="1 2">
    <name type="scientific">Amycolatopsis arida</name>
    <dbReference type="NCBI Taxonomy" id="587909"/>
    <lineage>
        <taxon>Bacteria</taxon>
        <taxon>Bacillati</taxon>
        <taxon>Actinomycetota</taxon>
        <taxon>Actinomycetes</taxon>
        <taxon>Pseudonocardiales</taxon>
        <taxon>Pseudonocardiaceae</taxon>
        <taxon>Amycolatopsis</taxon>
    </lineage>
</organism>
<keyword evidence="2" id="KW-1185">Reference proteome</keyword>
<dbReference type="RefSeq" id="WP_134045899.1">
    <property type="nucleotide sequence ID" value="NZ_FOWW01000002.1"/>
</dbReference>
<dbReference type="Proteomes" id="UP000198727">
    <property type="component" value="Unassembled WGS sequence"/>
</dbReference>
<dbReference type="OrthoDB" id="4174829at2"/>
<dbReference type="STRING" id="587909.SAMN05421810_102831"/>
<accession>A0A1I5R0S4</accession>
<dbReference type="AlphaFoldDB" id="A0A1I5R0S4"/>
<proteinExistence type="predicted"/>
<protein>
    <submittedName>
        <fullName evidence="1">Uncharacterized protein</fullName>
    </submittedName>
</protein>